<organism evidence="8">
    <name type="scientific">Phaffia rhodozyma</name>
    <name type="common">Yeast</name>
    <name type="synonym">Xanthophyllomyces dendrorhous</name>
    <dbReference type="NCBI Taxonomy" id="264483"/>
    <lineage>
        <taxon>Eukaryota</taxon>
        <taxon>Fungi</taxon>
        <taxon>Dikarya</taxon>
        <taxon>Basidiomycota</taxon>
        <taxon>Agaricomycotina</taxon>
        <taxon>Tremellomycetes</taxon>
        <taxon>Cystofilobasidiales</taxon>
        <taxon>Mrakiaceae</taxon>
        <taxon>Phaffia</taxon>
    </lineage>
</organism>
<keyword evidence="5 6" id="KW-0968">Cytoplasmic vesicle</keyword>
<dbReference type="PANTHER" id="PTHR10639:SF7">
    <property type="entry name" value="CLATHRIN LIGHT CHAIN"/>
    <property type="match status" value="1"/>
</dbReference>
<dbReference type="GO" id="GO:0030132">
    <property type="term" value="C:clathrin coat of coated pit"/>
    <property type="evidence" value="ECO:0007669"/>
    <property type="project" value="InterPro"/>
</dbReference>
<dbReference type="GO" id="GO:0006886">
    <property type="term" value="P:intracellular protein transport"/>
    <property type="evidence" value="ECO:0007669"/>
    <property type="project" value="InterPro"/>
</dbReference>
<comment type="function">
    <text evidence="6">Clathrin is the major protein of the polyhedral coat of coated pits and vesicles.</text>
</comment>
<evidence type="ECO:0000256" key="2">
    <source>
        <dbReference type="ARBA" id="ARBA00005263"/>
    </source>
</evidence>
<sequence>MPASRTSPLGQAWPPTVTTYWREPSSLASQRYPALNRNNTMDEFSTDDFLARERAALGNDAGLFSSNDVPTSGSFDLPTTDFPDLGDGTSTPPPLPEPTSSSLAPGFPSLDSLTPQKTGFDVNITGAHEDEEMEKFQNEFPDVQELLPAELQPAPVVGQNYQYGDSPYSASIPQPAGSLSVPGNAQQSSTPTEDVESEALIAWKAKQQEDIKRRDEASRKKREETVLKAEKAIDQFYEEYNASKEKAIKENKENEAAFLADLSDRLSQGTTWERITDMIALENSQSKTLAKSTPGGSDLARMKEVLLKLRRQGESAPGAKGY</sequence>
<evidence type="ECO:0000313" key="8">
    <source>
        <dbReference type="EMBL" id="CDZ98653.1"/>
    </source>
</evidence>
<name>A0A0F7SLQ8_PHARH</name>
<comment type="similarity">
    <text evidence="2 6">Belongs to the clathrin light chain family.</text>
</comment>
<dbReference type="Pfam" id="PF01086">
    <property type="entry name" value="Clathrin_lg_ch"/>
    <property type="match status" value="1"/>
</dbReference>
<dbReference type="AlphaFoldDB" id="A0A0F7SLQ8"/>
<keyword evidence="4 6" id="KW-0168">Coated pit</keyword>
<evidence type="ECO:0000256" key="5">
    <source>
        <dbReference type="ARBA" id="ARBA00023329"/>
    </source>
</evidence>
<dbReference type="GO" id="GO:0005198">
    <property type="term" value="F:structural molecule activity"/>
    <property type="evidence" value="ECO:0007669"/>
    <property type="project" value="InterPro"/>
</dbReference>
<feature type="compositionally biased region" description="Polar residues" evidence="7">
    <location>
        <begin position="181"/>
        <end position="192"/>
    </location>
</feature>
<evidence type="ECO:0000256" key="4">
    <source>
        <dbReference type="ARBA" id="ARBA00023176"/>
    </source>
</evidence>
<proteinExistence type="inferred from homology"/>
<comment type="subcellular location">
    <subcellularLocation>
        <location evidence="1 6">Cytoplasmic vesicle membrane</location>
        <topology evidence="1 6">Peripheral membrane protein</topology>
        <orientation evidence="1 6">Cytoplasmic side</orientation>
    </subcellularLocation>
    <subcellularLocation>
        <location evidence="6">Membrane</location>
        <location evidence="6">Coated pit</location>
        <topology evidence="6">Peripheral membrane protein</topology>
        <orientation evidence="6">Cytoplasmic side</orientation>
    </subcellularLocation>
    <text evidence="6">Cytoplasmic face of coated pits and vesicles.</text>
</comment>
<dbReference type="GO" id="GO:0072583">
    <property type="term" value="P:clathrin-dependent endocytosis"/>
    <property type="evidence" value="ECO:0007669"/>
    <property type="project" value="TreeGrafter"/>
</dbReference>
<accession>A0A0F7SLQ8</accession>
<keyword evidence="8" id="KW-0167">Capsid protein</keyword>
<feature type="region of interest" description="Disordered" evidence="7">
    <location>
        <begin position="60"/>
        <end position="121"/>
    </location>
</feature>
<keyword evidence="3 6" id="KW-0472">Membrane</keyword>
<evidence type="ECO:0000256" key="1">
    <source>
        <dbReference type="ARBA" id="ARBA00004180"/>
    </source>
</evidence>
<dbReference type="InterPro" id="IPR000996">
    <property type="entry name" value="Clathrin_L-chain"/>
</dbReference>
<evidence type="ECO:0000256" key="7">
    <source>
        <dbReference type="SAM" id="MobiDB-lite"/>
    </source>
</evidence>
<feature type="compositionally biased region" description="Polar residues" evidence="7">
    <location>
        <begin position="64"/>
        <end position="74"/>
    </location>
</feature>
<dbReference type="GO" id="GO:0030130">
    <property type="term" value="C:clathrin coat of trans-Golgi network vesicle"/>
    <property type="evidence" value="ECO:0007669"/>
    <property type="project" value="InterPro"/>
</dbReference>
<dbReference type="EMBL" id="LN483345">
    <property type="protein sequence ID" value="CDZ98653.1"/>
    <property type="molecule type" value="Genomic_DNA"/>
</dbReference>
<feature type="region of interest" description="Disordered" evidence="7">
    <location>
        <begin position="157"/>
        <end position="224"/>
    </location>
</feature>
<feature type="compositionally biased region" description="Basic and acidic residues" evidence="7">
    <location>
        <begin position="206"/>
        <end position="224"/>
    </location>
</feature>
<keyword evidence="8" id="KW-0946">Virion</keyword>
<protein>
    <recommendedName>
        <fullName evidence="6">Clathrin light chain</fullName>
    </recommendedName>
</protein>
<feature type="compositionally biased region" description="Polar residues" evidence="7">
    <location>
        <begin position="159"/>
        <end position="172"/>
    </location>
</feature>
<evidence type="ECO:0000256" key="6">
    <source>
        <dbReference type="RuleBase" id="RU363137"/>
    </source>
</evidence>
<dbReference type="GO" id="GO:0032050">
    <property type="term" value="F:clathrin heavy chain binding"/>
    <property type="evidence" value="ECO:0007669"/>
    <property type="project" value="TreeGrafter"/>
</dbReference>
<dbReference type="PANTHER" id="PTHR10639">
    <property type="entry name" value="CLATHRIN LIGHT CHAIN"/>
    <property type="match status" value="1"/>
</dbReference>
<evidence type="ECO:0000256" key="3">
    <source>
        <dbReference type="ARBA" id="ARBA00023136"/>
    </source>
</evidence>
<reference evidence="8" key="1">
    <citation type="submission" date="2014-08" db="EMBL/GenBank/DDBJ databases">
        <authorList>
            <person name="Sharma Rahul"/>
            <person name="Thines Marco"/>
        </authorList>
    </citation>
    <scope>NUCLEOTIDE SEQUENCE</scope>
</reference>